<dbReference type="PANTHER" id="PTHR12776">
    <property type="entry name" value="KAZRIN-RELATED"/>
    <property type="match status" value="1"/>
</dbReference>
<name>A0A8J4UD51_CLAMG</name>
<keyword evidence="5" id="KW-1185">Reference proteome</keyword>
<feature type="coiled-coil region" evidence="1">
    <location>
        <begin position="81"/>
        <end position="252"/>
    </location>
</feature>
<dbReference type="OrthoDB" id="6430345at2759"/>
<evidence type="ECO:0000313" key="4">
    <source>
        <dbReference type="EMBL" id="KAF5895182.1"/>
    </source>
</evidence>
<comment type="caution">
    <text evidence="4">The sequence shown here is derived from an EMBL/GenBank/DDBJ whole genome shotgun (WGS) entry which is preliminary data.</text>
</comment>
<dbReference type="Pfam" id="PF25986">
    <property type="entry name" value="Kazrin"/>
    <property type="match status" value="1"/>
</dbReference>
<dbReference type="Proteomes" id="UP000727407">
    <property type="component" value="Unassembled WGS sequence"/>
</dbReference>
<evidence type="ECO:0000313" key="5">
    <source>
        <dbReference type="Proteomes" id="UP000727407"/>
    </source>
</evidence>
<keyword evidence="1" id="KW-0175">Coiled coil</keyword>
<evidence type="ECO:0000256" key="2">
    <source>
        <dbReference type="SAM" id="MobiDB-lite"/>
    </source>
</evidence>
<protein>
    <submittedName>
        <fullName evidence="4">Kazrin isoform X2</fullName>
    </submittedName>
</protein>
<accession>A0A8J4UD51</accession>
<feature type="domain" description="Kazrin N-terminal" evidence="3">
    <location>
        <begin position="74"/>
        <end position="255"/>
    </location>
</feature>
<dbReference type="EMBL" id="QNUK01000336">
    <property type="protein sequence ID" value="KAF5895182.1"/>
    <property type="molecule type" value="Genomic_DNA"/>
</dbReference>
<gene>
    <name evidence="4" type="ORF">DAT39_015105</name>
</gene>
<dbReference type="PANTHER" id="PTHR12776:SF3">
    <property type="entry name" value="KAZRIN-A"/>
    <property type="match status" value="1"/>
</dbReference>
<feature type="non-terminal residue" evidence="4">
    <location>
        <position position="334"/>
    </location>
</feature>
<dbReference type="InterPro" id="IPR059089">
    <property type="entry name" value="Kazrin_N"/>
</dbReference>
<sequence>MEDGEQLARRGGDPTLGRSSQEQTELRAEPLARDEAGEAAARDAATVERRQARSFHDTVRQRGTEVSNLTNLSTHDTTLDKVLLREEVLALQEEVAELKRMKEMLNKELEECGGGCSAELLSAAELRVQLSHRERDLDRASEALQAMKADRKRLKMEKAELVNQMQQLYATLESREEQLRDFIRNYEQHRKESEDAVKVLAKEKDLLEREKWDLRRQTKEATELAVALRSTQELKENRIKELEAELAMMSNYVAQKLECQLFVRAPEKPVSPRNMSAKQSLATLTKDVPKRHSLAMPTEAVVNGNQEWVMHAEMPLTAAIRQSQHSLYHTLDRH</sequence>
<reference evidence="4" key="1">
    <citation type="submission" date="2020-07" db="EMBL/GenBank/DDBJ databases">
        <title>Clarias magur genome sequencing, assembly and annotation.</title>
        <authorList>
            <person name="Kushwaha B."/>
            <person name="Kumar R."/>
            <person name="Das P."/>
            <person name="Joshi C.G."/>
            <person name="Kumar D."/>
            <person name="Nagpure N.S."/>
            <person name="Pandey M."/>
            <person name="Agarwal S."/>
            <person name="Srivastava S."/>
            <person name="Singh M."/>
            <person name="Sahoo L."/>
            <person name="Jayasankar P."/>
            <person name="Meher P.K."/>
            <person name="Koringa P.G."/>
            <person name="Iquebal M.A."/>
            <person name="Das S.P."/>
            <person name="Bit A."/>
            <person name="Patnaik S."/>
            <person name="Patel N."/>
            <person name="Shah T.M."/>
            <person name="Hinsu A."/>
            <person name="Jena J.K."/>
        </authorList>
    </citation>
    <scope>NUCLEOTIDE SEQUENCE</scope>
    <source>
        <strain evidence="4">CIFAMagur01</strain>
        <tissue evidence="4">Testis</tissue>
    </source>
</reference>
<feature type="compositionally biased region" description="Basic and acidic residues" evidence="2">
    <location>
        <begin position="45"/>
        <end position="55"/>
    </location>
</feature>
<feature type="compositionally biased region" description="Basic and acidic residues" evidence="2">
    <location>
        <begin position="24"/>
        <end position="36"/>
    </location>
</feature>
<evidence type="ECO:0000256" key="1">
    <source>
        <dbReference type="SAM" id="Coils"/>
    </source>
</evidence>
<dbReference type="InterPro" id="IPR037614">
    <property type="entry name" value="Kazrin"/>
</dbReference>
<dbReference type="AlphaFoldDB" id="A0A8J4UD51"/>
<feature type="region of interest" description="Disordered" evidence="2">
    <location>
        <begin position="1"/>
        <end position="55"/>
    </location>
</feature>
<proteinExistence type="predicted"/>
<organism evidence="4 5">
    <name type="scientific">Clarias magur</name>
    <name type="common">Asian catfish</name>
    <name type="synonym">Macropteronotus magur</name>
    <dbReference type="NCBI Taxonomy" id="1594786"/>
    <lineage>
        <taxon>Eukaryota</taxon>
        <taxon>Metazoa</taxon>
        <taxon>Chordata</taxon>
        <taxon>Craniata</taxon>
        <taxon>Vertebrata</taxon>
        <taxon>Euteleostomi</taxon>
        <taxon>Actinopterygii</taxon>
        <taxon>Neopterygii</taxon>
        <taxon>Teleostei</taxon>
        <taxon>Ostariophysi</taxon>
        <taxon>Siluriformes</taxon>
        <taxon>Clariidae</taxon>
        <taxon>Clarias</taxon>
    </lineage>
</organism>
<feature type="compositionally biased region" description="Basic and acidic residues" evidence="2">
    <location>
        <begin position="1"/>
        <end position="12"/>
    </location>
</feature>
<evidence type="ECO:0000259" key="3">
    <source>
        <dbReference type="Pfam" id="PF25986"/>
    </source>
</evidence>